<dbReference type="PANTHER" id="PTHR42754:SF1">
    <property type="entry name" value="LIPOPROTEIN"/>
    <property type="match status" value="1"/>
</dbReference>
<evidence type="ECO:0000259" key="3">
    <source>
        <dbReference type="Pfam" id="PF19081"/>
    </source>
</evidence>
<dbReference type="Gene3D" id="2.80.10.50">
    <property type="match status" value="7"/>
</dbReference>
<dbReference type="Pfam" id="PF19081">
    <property type="entry name" value="Ig_7"/>
    <property type="match status" value="1"/>
</dbReference>
<dbReference type="RefSeq" id="WP_254162397.1">
    <property type="nucleotide sequence ID" value="NZ_JAHESF010000006.1"/>
</dbReference>
<feature type="domain" description="Ig-like" evidence="3">
    <location>
        <begin position="765"/>
        <end position="846"/>
    </location>
</feature>
<dbReference type="InterPro" id="IPR044023">
    <property type="entry name" value="Ig_7"/>
</dbReference>
<dbReference type="PANTHER" id="PTHR42754">
    <property type="entry name" value="ENDOGLUCANASE"/>
    <property type="match status" value="1"/>
</dbReference>
<dbReference type="InterPro" id="IPR013431">
    <property type="entry name" value="Delta_60_rpt"/>
</dbReference>
<keyword evidence="1" id="KW-0732">Signal</keyword>
<reference evidence="4 5" key="1">
    <citation type="submission" date="2021-05" db="EMBL/GenBank/DDBJ databases">
        <title>A Polyphasic approach of four new species of the genus Ohtaekwangia: Ohtaekwangia histidinii sp. nov., Ohtaekwangia cretensis sp. nov., Ohtaekwangia indiensis sp. nov., Ohtaekwangia reichenbachii sp. nov. from diverse environment.</title>
        <authorList>
            <person name="Octaviana S."/>
        </authorList>
    </citation>
    <scope>NUCLEOTIDE SEQUENCE [LARGE SCALE GENOMIC DNA]</scope>
    <source>
        <strain evidence="4 5">PWU4</strain>
    </source>
</reference>
<sequence>MQFRFSVVVASAFLSIISVLFSQDAYAQAGAIDPSFNPTDLGFGYGDGPDGTVTDVAVQTDGKIIIVGAFKTYHGVARSRIARLNADGSLDASFNVGTGANDNISTVALQADGKIVIGGSFTMYGSTARSRIARLNTNGSLDGSFSIGTGANDVVTTIAIQSDQKIMIGGEFTTFDGSARSKITRLNANGSLDGSFTPGTGANGRVADIAVQNDGKIVIVGGFTSYNGTGRNRVARLNANGSLDGGFTIGTGPNDAVNTVALKSDSRILLGGFFTSYNGVSVRHLICLNANGSWDPGFPTGGGPDEYVTKIAIESDGQILIAGAFQSYDSNPRNGLARLTADGGPFPSPSLSVGTSVGAGQIYAIAVHTTGKIIIGGSFEVYNGAGRNNLAFLNTDGALDVLFGAGTGANGIVHAIAMQADGKILIGGDFTMYNGKATDHIARLNADGSIDPSFTASVDSAVHTIAIQDDGKIIIGGDFDRCNDTDRNRVARLNASGSLDVTFNPGNDPDYWYNHVYKIVIQRDGKIIIGGDIYKASAGYTIVRLNSNGSVDIGFGFGSGTYFSGAIRTASIQNDNKIIVGGNFTISDGGKNYQSIARLNTDGTLDAAFHPGTGIMVYGEINSASIQKNGKIIIGGYFDTSGASKTYKNIARLNTDGSFDAAFDTGSGTDAAVWVSVVQSDDKVIIGGFFMSYNGVARNRIARLNANGTVDNDFAVGTGVNNDVYAMAMQDDGKIMLGGAFTAYKETGRNRLARVIAIPCIAATTPTLAASSVVNCGVKNTTLSIATGTLNGATEWKWYNDSCGGTALGSGTSITVSPAATTTYYARGEGVCVTPGNCASLAVTVNALPDKGVALTGTTLKANQDGATYQWLDCNQNNLPVAGAAAQSYVPDKSGDYAVTVTRNGCSVTSDCVDVTITSTEEMELHNDQLTVYPNPSNGSFTIQSLQGGSYSIRNTLGQTISSFRLEGANGYTWNSEKLSPGIYFLVASHQREKDVRKIVVSK</sequence>
<dbReference type="NCBIfam" id="TIGR04183">
    <property type="entry name" value="Por_Secre_tail"/>
    <property type="match status" value="1"/>
</dbReference>
<proteinExistence type="predicted"/>
<evidence type="ECO:0000313" key="4">
    <source>
        <dbReference type="EMBL" id="MBT1696876.1"/>
    </source>
</evidence>
<dbReference type="Pfam" id="PF18962">
    <property type="entry name" value="Por_Secre_tail"/>
    <property type="match status" value="1"/>
</dbReference>
<dbReference type="SUPFAM" id="SSF63829">
    <property type="entry name" value="Calcium-dependent phosphotriesterase"/>
    <property type="match status" value="1"/>
</dbReference>
<dbReference type="EMBL" id="JAHESF010000006">
    <property type="protein sequence ID" value="MBT1696876.1"/>
    <property type="molecule type" value="Genomic_DNA"/>
</dbReference>
<dbReference type="NCBIfam" id="TIGR02608">
    <property type="entry name" value="delta_60_rpt"/>
    <property type="match status" value="13"/>
</dbReference>
<feature type="domain" description="Secretion system C-terminal sorting" evidence="2">
    <location>
        <begin position="932"/>
        <end position="1001"/>
    </location>
</feature>
<feature type="signal peptide" evidence="1">
    <location>
        <begin position="1"/>
        <end position="27"/>
    </location>
</feature>
<dbReference type="Pfam" id="PF17164">
    <property type="entry name" value="DUF5122"/>
    <property type="match status" value="14"/>
</dbReference>
<accession>A0AAP2GI85</accession>
<protein>
    <submittedName>
        <fullName evidence="4">T9SS type A sorting domain-containing protein</fullName>
    </submittedName>
</protein>
<comment type="caution">
    <text evidence="4">The sequence shown here is derived from an EMBL/GenBank/DDBJ whole genome shotgun (WGS) entry which is preliminary data.</text>
</comment>
<evidence type="ECO:0000313" key="5">
    <source>
        <dbReference type="Proteomes" id="UP001319200"/>
    </source>
</evidence>
<evidence type="ECO:0000256" key="1">
    <source>
        <dbReference type="SAM" id="SignalP"/>
    </source>
</evidence>
<dbReference type="Proteomes" id="UP001319200">
    <property type="component" value="Unassembled WGS sequence"/>
</dbReference>
<gene>
    <name evidence="4" type="ORF">KK083_08335</name>
</gene>
<feature type="chain" id="PRO_5042862414" evidence="1">
    <location>
        <begin position="28"/>
        <end position="1003"/>
    </location>
</feature>
<name>A0AAP2GI85_9BACT</name>
<evidence type="ECO:0000259" key="2">
    <source>
        <dbReference type="Pfam" id="PF18962"/>
    </source>
</evidence>
<dbReference type="InterPro" id="IPR026444">
    <property type="entry name" value="Secre_tail"/>
</dbReference>
<organism evidence="4 5">
    <name type="scientific">Chryseosolibacter histidini</name>
    <dbReference type="NCBI Taxonomy" id="2782349"/>
    <lineage>
        <taxon>Bacteria</taxon>
        <taxon>Pseudomonadati</taxon>
        <taxon>Bacteroidota</taxon>
        <taxon>Cytophagia</taxon>
        <taxon>Cytophagales</taxon>
        <taxon>Chryseotaleaceae</taxon>
        <taxon>Chryseosolibacter</taxon>
    </lineage>
</organism>
<dbReference type="AlphaFoldDB" id="A0AAP2GI85"/>
<keyword evidence="5" id="KW-1185">Reference proteome</keyword>